<comment type="similarity">
    <text evidence="2 5">Belongs to the Nudix hydrolase family.</text>
</comment>
<evidence type="ECO:0000259" key="6">
    <source>
        <dbReference type="PROSITE" id="PS51462"/>
    </source>
</evidence>
<dbReference type="SUPFAM" id="SSF55811">
    <property type="entry name" value="Nudix"/>
    <property type="match status" value="1"/>
</dbReference>
<dbReference type="InterPro" id="IPR020476">
    <property type="entry name" value="Nudix_hydrolase"/>
</dbReference>
<dbReference type="PROSITE" id="PS51462">
    <property type="entry name" value="NUDIX"/>
    <property type="match status" value="1"/>
</dbReference>
<dbReference type="GO" id="GO:0016787">
    <property type="term" value="F:hydrolase activity"/>
    <property type="evidence" value="ECO:0007669"/>
    <property type="project" value="UniProtKB-KW"/>
</dbReference>
<organism evidence="7 8">
    <name type="scientific">Pseudonocardia kongjuensis</name>
    <dbReference type="NCBI Taxonomy" id="102227"/>
    <lineage>
        <taxon>Bacteria</taxon>
        <taxon>Bacillati</taxon>
        <taxon>Actinomycetota</taxon>
        <taxon>Actinomycetes</taxon>
        <taxon>Pseudonocardiales</taxon>
        <taxon>Pseudonocardiaceae</taxon>
        <taxon>Pseudonocardia</taxon>
    </lineage>
</organism>
<evidence type="ECO:0000256" key="4">
    <source>
        <dbReference type="ARBA" id="ARBA00022842"/>
    </source>
</evidence>
<dbReference type="RefSeq" id="WP_344024750.1">
    <property type="nucleotide sequence ID" value="NZ_BAAAJK010000024.1"/>
</dbReference>
<dbReference type="PANTHER" id="PTHR43046">
    <property type="entry name" value="GDP-MANNOSE MANNOSYL HYDROLASE"/>
    <property type="match status" value="1"/>
</dbReference>
<name>A0ABP4INT1_9PSEU</name>
<keyword evidence="3 5" id="KW-0378">Hydrolase</keyword>
<dbReference type="EMBL" id="BAAAJK010000024">
    <property type="protein sequence ID" value="GAA1393544.1"/>
    <property type="molecule type" value="Genomic_DNA"/>
</dbReference>
<proteinExistence type="inferred from homology"/>
<evidence type="ECO:0000313" key="8">
    <source>
        <dbReference type="Proteomes" id="UP001501414"/>
    </source>
</evidence>
<dbReference type="Gene3D" id="3.90.79.10">
    <property type="entry name" value="Nucleoside Triphosphate Pyrophosphohydrolase"/>
    <property type="match status" value="1"/>
</dbReference>
<accession>A0ABP4INT1</accession>
<dbReference type="PRINTS" id="PR00502">
    <property type="entry name" value="NUDIXFAMILY"/>
</dbReference>
<evidence type="ECO:0000313" key="7">
    <source>
        <dbReference type="EMBL" id="GAA1393544.1"/>
    </source>
</evidence>
<comment type="cofactor">
    <cofactor evidence="1">
        <name>Mg(2+)</name>
        <dbReference type="ChEBI" id="CHEBI:18420"/>
    </cofactor>
</comment>
<dbReference type="InterPro" id="IPR000086">
    <property type="entry name" value="NUDIX_hydrolase_dom"/>
</dbReference>
<dbReference type="InterPro" id="IPR020084">
    <property type="entry name" value="NUDIX_hydrolase_CS"/>
</dbReference>
<protein>
    <submittedName>
        <fullName evidence="7">NUDIX hydrolase</fullName>
    </submittedName>
</protein>
<dbReference type="PANTHER" id="PTHR43046:SF12">
    <property type="entry name" value="GDP-MANNOSE MANNOSYL HYDROLASE"/>
    <property type="match status" value="1"/>
</dbReference>
<dbReference type="Proteomes" id="UP001501414">
    <property type="component" value="Unassembled WGS sequence"/>
</dbReference>
<feature type="domain" description="Nudix hydrolase" evidence="6">
    <location>
        <begin position="3"/>
        <end position="132"/>
    </location>
</feature>
<dbReference type="InterPro" id="IPR015797">
    <property type="entry name" value="NUDIX_hydrolase-like_dom_sf"/>
</dbReference>
<dbReference type="CDD" id="cd04678">
    <property type="entry name" value="NUDIX_MTH2_Nudt15"/>
    <property type="match status" value="1"/>
</dbReference>
<dbReference type="PROSITE" id="PS00893">
    <property type="entry name" value="NUDIX_BOX"/>
    <property type="match status" value="1"/>
</dbReference>
<evidence type="ECO:0000256" key="5">
    <source>
        <dbReference type="RuleBase" id="RU003476"/>
    </source>
</evidence>
<dbReference type="Pfam" id="PF00293">
    <property type="entry name" value="NUDIX"/>
    <property type="match status" value="1"/>
</dbReference>
<keyword evidence="8" id="KW-1185">Reference proteome</keyword>
<evidence type="ECO:0000256" key="1">
    <source>
        <dbReference type="ARBA" id="ARBA00001946"/>
    </source>
</evidence>
<reference evidence="8" key="1">
    <citation type="journal article" date="2019" name="Int. J. Syst. Evol. Microbiol.">
        <title>The Global Catalogue of Microorganisms (GCM) 10K type strain sequencing project: providing services to taxonomists for standard genome sequencing and annotation.</title>
        <authorList>
            <consortium name="The Broad Institute Genomics Platform"/>
            <consortium name="The Broad Institute Genome Sequencing Center for Infectious Disease"/>
            <person name="Wu L."/>
            <person name="Ma J."/>
        </authorList>
    </citation>
    <scope>NUCLEOTIDE SEQUENCE [LARGE SCALE GENOMIC DNA]</scope>
    <source>
        <strain evidence="8">JCM 11896</strain>
    </source>
</reference>
<evidence type="ECO:0000256" key="3">
    <source>
        <dbReference type="ARBA" id="ARBA00022801"/>
    </source>
</evidence>
<keyword evidence="4" id="KW-0460">Magnesium</keyword>
<evidence type="ECO:0000256" key="2">
    <source>
        <dbReference type="ARBA" id="ARBA00005582"/>
    </source>
</evidence>
<gene>
    <name evidence="7" type="ORF">GCM10009613_40160</name>
</gene>
<comment type="caution">
    <text evidence="7">The sequence shown here is derived from an EMBL/GenBank/DDBJ whole genome shotgun (WGS) entry which is preliminary data.</text>
</comment>
<sequence>MDLPRPVSGVGVVLERDDGRIAIGHRVTAGEEPSWSFPGGHLEGGETPVAAALRELAEETGVVAARGSLFAVCVRTAGSGVTFAVHVAAPAGALLTVTEPHAVDAWRWADPDDLPGPLFVHTAAVRHAWRAPGSGLAGWDLHPLAHPAVPRPN</sequence>